<comment type="caution">
    <text evidence="2">The sequence shown here is derived from an EMBL/GenBank/DDBJ whole genome shotgun (WGS) entry which is preliminary data.</text>
</comment>
<dbReference type="Proteomes" id="UP001589536">
    <property type="component" value="Unassembled WGS sequence"/>
</dbReference>
<keyword evidence="3" id="KW-1185">Reference proteome</keyword>
<feature type="transmembrane region" description="Helical" evidence="1">
    <location>
        <begin position="32"/>
        <end position="52"/>
    </location>
</feature>
<dbReference type="EMBL" id="JBHMBH010000009">
    <property type="protein sequence ID" value="MFB9713396.1"/>
    <property type="molecule type" value="Genomic_DNA"/>
</dbReference>
<keyword evidence="1" id="KW-1133">Transmembrane helix</keyword>
<evidence type="ECO:0000256" key="1">
    <source>
        <dbReference type="SAM" id="Phobius"/>
    </source>
</evidence>
<protein>
    <submittedName>
        <fullName evidence="2">Uncharacterized protein</fullName>
    </submittedName>
</protein>
<reference evidence="2 3" key="1">
    <citation type="submission" date="2024-09" db="EMBL/GenBank/DDBJ databases">
        <authorList>
            <person name="Sun Q."/>
            <person name="Mori K."/>
        </authorList>
    </citation>
    <scope>NUCLEOTIDE SEQUENCE [LARGE SCALE GENOMIC DNA]</scope>
    <source>
        <strain evidence="2 3">JCM 13519</strain>
    </source>
</reference>
<evidence type="ECO:0000313" key="2">
    <source>
        <dbReference type="EMBL" id="MFB9713396.1"/>
    </source>
</evidence>
<keyword evidence="1" id="KW-0472">Membrane</keyword>
<gene>
    <name evidence="2" type="ORF">ACFFPI_04420</name>
</gene>
<organism evidence="2 3">
    <name type="scientific">Arthrobacter methylotrophus</name>
    <dbReference type="NCBI Taxonomy" id="121291"/>
    <lineage>
        <taxon>Bacteria</taxon>
        <taxon>Bacillati</taxon>
        <taxon>Actinomycetota</taxon>
        <taxon>Actinomycetes</taxon>
        <taxon>Micrococcales</taxon>
        <taxon>Micrococcaceae</taxon>
        <taxon>Arthrobacter</taxon>
    </lineage>
</organism>
<proteinExistence type="predicted"/>
<evidence type="ECO:0000313" key="3">
    <source>
        <dbReference type="Proteomes" id="UP001589536"/>
    </source>
</evidence>
<keyword evidence="1" id="KW-0812">Transmembrane</keyword>
<dbReference type="RefSeq" id="WP_345033834.1">
    <property type="nucleotide sequence ID" value="NZ_BAABED010000001.1"/>
</dbReference>
<name>A0ABV5ULU5_9MICC</name>
<feature type="transmembrane region" description="Helical" evidence="1">
    <location>
        <begin position="7"/>
        <end position="26"/>
    </location>
</feature>
<sequence length="64" mass="6978">MKSNSIIWLLLALIFGFYSVYIFSTIRNDSPWGIVSGVALVVGSLVSLGKFVRDAKASKVDRNG</sequence>
<accession>A0ABV5ULU5</accession>